<protein>
    <submittedName>
        <fullName evidence="1">Uncharacterized protein</fullName>
    </submittedName>
</protein>
<reference evidence="1 2" key="1">
    <citation type="journal article" date="2011" name="J. Bacteriol.">
        <title>Complete genome sequence of Yersinia enterocolitica subsp. palearctica serogroup O:3.</title>
        <authorList>
            <person name="Batzilla J."/>
            <person name="Hoper D."/>
            <person name="Antonenka U."/>
            <person name="Heesemann J."/>
            <person name="Rakin A."/>
        </authorList>
    </citation>
    <scope>NUCLEOTIDE SEQUENCE [LARGE SCALE GENOMIC DNA]</scope>
    <source>
        <strain evidence="2">DSM 13030 / CIP 106945 / Y11</strain>
    </source>
</reference>
<name>A0A0H3NRP3_YERE1</name>
<evidence type="ECO:0000313" key="2">
    <source>
        <dbReference type="Proteomes" id="UP000008084"/>
    </source>
</evidence>
<evidence type="ECO:0000313" key="1">
    <source>
        <dbReference type="EMBL" id="CBY27771.1"/>
    </source>
</evidence>
<proteinExistence type="predicted"/>
<sequence>MIFKIKNILRFIKIFDYTVLKPLRTLTKSSIRSYFNLPSSLKINYLFTYLSAFQDW</sequence>
<dbReference type="EMBL" id="FR729477">
    <property type="protein sequence ID" value="CBY27771.1"/>
    <property type="molecule type" value="Genomic_DNA"/>
</dbReference>
<dbReference type="KEGG" id="yey:Y11_04101"/>
<dbReference type="PATRIC" id="fig|930944.6.peg.410"/>
<dbReference type="AlphaFoldDB" id="A0A0H3NRP3"/>
<dbReference type="Proteomes" id="UP000008084">
    <property type="component" value="Chromosome"/>
</dbReference>
<organism evidence="1 2">
    <name type="scientific">Yersinia enterocolitica subsp. palearctica serotype O:3 (strain DSM 13030 / CIP 106945 / Y11)</name>
    <dbReference type="NCBI Taxonomy" id="930944"/>
    <lineage>
        <taxon>Bacteria</taxon>
        <taxon>Pseudomonadati</taxon>
        <taxon>Pseudomonadota</taxon>
        <taxon>Gammaproteobacteria</taxon>
        <taxon>Enterobacterales</taxon>
        <taxon>Yersiniaceae</taxon>
        <taxon>Yersinia</taxon>
    </lineage>
</organism>
<gene>
    <name evidence="1" type="ordered locus">Y11_04101</name>
</gene>
<dbReference type="HOGENOM" id="CLU_3013377_0_0_6"/>
<accession>A0A0H3NRP3</accession>